<evidence type="ECO:0008006" key="4">
    <source>
        <dbReference type="Google" id="ProtNLM"/>
    </source>
</evidence>
<gene>
    <name evidence="2" type="ORF">Van01_54710</name>
</gene>
<accession>A0ABQ4I2X6</accession>
<name>A0ABQ4I2X6_9ACTN</name>
<evidence type="ECO:0000313" key="2">
    <source>
        <dbReference type="EMBL" id="GIJ12257.1"/>
    </source>
</evidence>
<keyword evidence="3" id="KW-1185">Reference proteome</keyword>
<sequence length="44" mass="4546">MAGSATLAGAWVGKKFVGRVSDRRFVRLVEIGLLAAGALFLAGL</sequence>
<feature type="transmembrane region" description="Helical" evidence="1">
    <location>
        <begin position="25"/>
        <end position="43"/>
    </location>
</feature>
<keyword evidence="1" id="KW-0812">Transmembrane</keyword>
<protein>
    <recommendedName>
        <fullName evidence="4">GDT1 family protein</fullName>
    </recommendedName>
</protein>
<evidence type="ECO:0000313" key="3">
    <source>
        <dbReference type="Proteomes" id="UP000647017"/>
    </source>
</evidence>
<dbReference type="RefSeq" id="WP_275410406.1">
    <property type="nucleotide sequence ID" value="NZ_BOOZ01000048.1"/>
</dbReference>
<evidence type="ECO:0000256" key="1">
    <source>
        <dbReference type="SAM" id="Phobius"/>
    </source>
</evidence>
<comment type="caution">
    <text evidence="2">The sequence shown here is derived from an EMBL/GenBank/DDBJ whole genome shotgun (WGS) entry which is preliminary data.</text>
</comment>
<reference evidence="2 3" key="1">
    <citation type="submission" date="2021-01" db="EMBL/GenBank/DDBJ databases">
        <title>Whole genome shotgun sequence of Verrucosispora andamanensis NBRC 109075.</title>
        <authorList>
            <person name="Komaki H."/>
            <person name="Tamura T."/>
        </authorList>
    </citation>
    <scope>NUCLEOTIDE SEQUENCE [LARGE SCALE GENOMIC DNA]</scope>
    <source>
        <strain evidence="2 3">NBRC 109075</strain>
    </source>
</reference>
<proteinExistence type="predicted"/>
<keyword evidence="1" id="KW-0472">Membrane</keyword>
<keyword evidence="1" id="KW-1133">Transmembrane helix</keyword>
<organism evidence="2 3">
    <name type="scientific">Micromonospora andamanensis</name>
    <dbReference type="NCBI Taxonomy" id="1287068"/>
    <lineage>
        <taxon>Bacteria</taxon>
        <taxon>Bacillati</taxon>
        <taxon>Actinomycetota</taxon>
        <taxon>Actinomycetes</taxon>
        <taxon>Micromonosporales</taxon>
        <taxon>Micromonosporaceae</taxon>
        <taxon>Micromonospora</taxon>
    </lineage>
</organism>
<dbReference type="EMBL" id="BOOZ01000048">
    <property type="protein sequence ID" value="GIJ12257.1"/>
    <property type="molecule type" value="Genomic_DNA"/>
</dbReference>
<dbReference type="Proteomes" id="UP000647017">
    <property type="component" value="Unassembled WGS sequence"/>
</dbReference>